<feature type="transmembrane region" description="Helical" evidence="2">
    <location>
        <begin position="39"/>
        <end position="55"/>
    </location>
</feature>
<keyword evidence="2" id="KW-0472">Membrane</keyword>
<sequence>MGKEDLKDLIDNIVNYVSSKKLTFEGPGGLLSNIIKKEMFFLIFLTIVYFITLIVRQRSRTMYKYLVSSTIAGIVLYTYLVSTIFDESIKNGTATQEVIKGLPPINICILIKLFKIIPPLKLAYYSLPVLMIAYSVYYHNLLSTSKSKSKSSKGRARTHSHSRHSKNKKKSLGDFIRVSLSVFTDFIHSFILFYAYAVLVLLIFINNNYDYTINSITNGTNTYGKILRFLDIPFLSAT</sequence>
<evidence type="ECO:0000256" key="2">
    <source>
        <dbReference type="SAM" id="Phobius"/>
    </source>
</evidence>
<dbReference type="EMBL" id="MCOG01000099">
    <property type="protein sequence ID" value="ORY49683.1"/>
    <property type="molecule type" value="Genomic_DNA"/>
</dbReference>
<organism evidence="3 4">
    <name type="scientific">Neocallimastix californiae</name>
    <dbReference type="NCBI Taxonomy" id="1754190"/>
    <lineage>
        <taxon>Eukaryota</taxon>
        <taxon>Fungi</taxon>
        <taxon>Fungi incertae sedis</taxon>
        <taxon>Chytridiomycota</taxon>
        <taxon>Chytridiomycota incertae sedis</taxon>
        <taxon>Neocallimastigomycetes</taxon>
        <taxon>Neocallimastigales</taxon>
        <taxon>Neocallimastigaceae</taxon>
        <taxon>Neocallimastix</taxon>
    </lineage>
</organism>
<feature type="compositionally biased region" description="Basic residues" evidence="1">
    <location>
        <begin position="147"/>
        <end position="167"/>
    </location>
</feature>
<feature type="region of interest" description="Disordered" evidence="1">
    <location>
        <begin position="146"/>
        <end position="167"/>
    </location>
</feature>
<reference evidence="3 4" key="1">
    <citation type="submission" date="2016-08" db="EMBL/GenBank/DDBJ databases">
        <title>A Parts List for Fungal Cellulosomes Revealed by Comparative Genomics.</title>
        <authorList>
            <consortium name="DOE Joint Genome Institute"/>
            <person name="Haitjema C.H."/>
            <person name="Gilmore S.P."/>
            <person name="Henske J.K."/>
            <person name="Solomon K.V."/>
            <person name="De Groot R."/>
            <person name="Kuo A."/>
            <person name="Mondo S.J."/>
            <person name="Salamov A.A."/>
            <person name="Labutti K."/>
            <person name="Zhao Z."/>
            <person name="Chiniquy J."/>
            <person name="Barry K."/>
            <person name="Brewer H.M."/>
            <person name="Purvine S.O."/>
            <person name="Wright A.T."/>
            <person name="Boxma B."/>
            <person name="Van Alen T."/>
            <person name="Hackstein J.H."/>
            <person name="Baker S.E."/>
            <person name="Grigoriev I.V."/>
            <person name="O'Malley M.A."/>
        </authorList>
    </citation>
    <scope>NUCLEOTIDE SEQUENCE [LARGE SCALE GENOMIC DNA]</scope>
    <source>
        <strain evidence="3 4">G1</strain>
    </source>
</reference>
<proteinExistence type="predicted"/>
<name>A0A1Y2CRS6_9FUNG</name>
<feature type="non-terminal residue" evidence="3">
    <location>
        <position position="238"/>
    </location>
</feature>
<feature type="transmembrane region" description="Helical" evidence="2">
    <location>
        <begin position="175"/>
        <end position="205"/>
    </location>
</feature>
<dbReference type="AlphaFoldDB" id="A0A1Y2CRS6"/>
<comment type="caution">
    <text evidence="3">The sequence shown here is derived from an EMBL/GenBank/DDBJ whole genome shotgun (WGS) entry which is preliminary data.</text>
</comment>
<feature type="transmembrane region" description="Helical" evidence="2">
    <location>
        <begin position="122"/>
        <end position="142"/>
    </location>
</feature>
<evidence type="ECO:0000313" key="4">
    <source>
        <dbReference type="Proteomes" id="UP000193920"/>
    </source>
</evidence>
<evidence type="ECO:0000313" key="3">
    <source>
        <dbReference type="EMBL" id="ORY49683.1"/>
    </source>
</evidence>
<keyword evidence="4" id="KW-1185">Reference proteome</keyword>
<dbReference type="Proteomes" id="UP000193920">
    <property type="component" value="Unassembled WGS sequence"/>
</dbReference>
<accession>A0A1Y2CRS6</accession>
<keyword evidence="2" id="KW-0812">Transmembrane</keyword>
<evidence type="ECO:0000256" key="1">
    <source>
        <dbReference type="SAM" id="MobiDB-lite"/>
    </source>
</evidence>
<keyword evidence="2" id="KW-1133">Transmembrane helix</keyword>
<feature type="transmembrane region" description="Helical" evidence="2">
    <location>
        <begin position="62"/>
        <end position="80"/>
    </location>
</feature>
<protein>
    <submittedName>
        <fullName evidence="3">Uncharacterized protein</fullName>
    </submittedName>
</protein>
<gene>
    <name evidence="3" type="ORF">LY90DRAFT_703026</name>
</gene>
<dbReference type="OrthoDB" id="2144367at2759"/>